<feature type="domain" description="Aerobactin siderophore biosynthesis IucA/IucC N-terminal" evidence="2">
    <location>
        <begin position="162"/>
        <end position="388"/>
    </location>
</feature>
<evidence type="ECO:0000256" key="1">
    <source>
        <dbReference type="ARBA" id="ARBA00007832"/>
    </source>
</evidence>
<evidence type="ECO:0008006" key="6">
    <source>
        <dbReference type="Google" id="ProtNLM"/>
    </source>
</evidence>
<dbReference type="Pfam" id="PF04183">
    <property type="entry name" value="IucA_IucC"/>
    <property type="match status" value="1"/>
</dbReference>
<proteinExistence type="inferred from homology"/>
<organism evidence="4 5">
    <name type="scientific">Luteolibacter rhizosphaerae</name>
    <dbReference type="NCBI Taxonomy" id="2989719"/>
    <lineage>
        <taxon>Bacteria</taxon>
        <taxon>Pseudomonadati</taxon>
        <taxon>Verrucomicrobiota</taxon>
        <taxon>Verrucomicrobiia</taxon>
        <taxon>Verrucomicrobiales</taxon>
        <taxon>Verrucomicrobiaceae</taxon>
        <taxon>Luteolibacter</taxon>
    </lineage>
</organism>
<dbReference type="RefSeq" id="WP_264516008.1">
    <property type="nucleotide sequence ID" value="NZ_JAPDDR010000015.1"/>
</dbReference>
<dbReference type="PANTHER" id="PTHR34384">
    <property type="entry name" value="L-2,3-DIAMINOPROPANOATE--CITRATE LIGASE"/>
    <property type="match status" value="1"/>
</dbReference>
<dbReference type="EMBL" id="JAPDDR010000015">
    <property type="protein sequence ID" value="MCW1916432.1"/>
    <property type="molecule type" value="Genomic_DNA"/>
</dbReference>
<dbReference type="PANTHER" id="PTHR34384:SF5">
    <property type="entry name" value="L-2,3-DIAMINOPROPANOATE--CITRATE LIGASE"/>
    <property type="match status" value="1"/>
</dbReference>
<accession>A0ABT3G9A8</accession>
<protein>
    <recommendedName>
        <fullName evidence="6">Siderophore synthetase component</fullName>
    </recommendedName>
</protein>
<evidence type="ECO:0000313" key="5">
    <source>
        <dbReference type="Proteomes" id="UP001165653"/>
    </source>
</evidence>
<keyword evidence="5" id="KW-1185">Reference proteome</keyword>
<dbReference type="InterPro" id="IPR037455">
    <property type="entry name" value="LucA/IucC-like"/>
</dbReference>
<evidence type="ECO:0000259" key="3">
    <source>
        <dbReference type="Pfam" id="PF06276"/>
    </source>
</evidence>
<dbReference type="InterPro" id="IPR022770">
    <property type="entry name" value="IucA/IucC-like_C"/>
</dbReference>
<comment type="caution">
    <text evidence="4">The sequence shown here is derived from an EMBL/GenBank/DDBJ whole genome shotgun (WGS) entry which is preliminary data.</text>
</comment>
<comment type="similarity">
    <text evidence="1">Belongs to the IucA/IucC family.</text>
</comment>
<evidence type="ECO:0000313" key="4">
    <source>
        <dbReference type="EMBL" id="MCW1916432.1"/>
    </source>
</evidence>
<reference evidence="4" key="1">
    <citation type="submission" date="2022-10" db="EMBL/GenBank/DDBJ databases">
        <title>Luteolibacter sp. GHJ8, whole genome shotgun sequencing project.</title>
        <authorList>
            <person name="Zhao G."/>
            <person name="Shen L."/>
        </authorList>
    </citation>
    <scope>NUCLEOTIDE SEQUENCE</scope>
    <source>
        <strain evidence="4">GHJ8</strain>
    </source>
</reference>
<evidence type="ECO:0000259" key="2">
    <source>
        <dbReference type="Pfam" id="PF04183"/>
    </source>
</evidence>
<name>A0ABT3G9A8_9BACT</name>
<dbReference type="InterPro" id="IPR007310">
    <property type="entry name" value="Aerobactin_biosyn_IucA/IucC_N"/>
</dbReference>
<sequence>MIDSTKLSEATPEEEIDAFAERSGFEAIANTYLREADPGRWFRAAAWMTLRGDRVKIMGPWVLELELSDGSLLALDIAYRSTVGKHRVAAVFSRGGGVDSLAPLPPFQAALALVCEIYRTAREGAVTSIRELELTGRLVESFQSMAMALRQRCDEPSLRENDFLASEQSLLLGHWLHPTPKSRQGMAWWQQDDCAPELKGGLRLHFFSVRPDLVAHDSAAGISAIVIAAEAFGDDLRHGPTFGEVVVPVHPLQAAWLLAQPHVREAINLGWMRYLGERGEVFHPTSSVRTLFRRSSDWMFKFSIPVKITNSLRRNRTHELNVGVVMTRLMRKLEFFTLYPYFHVLDDPAFITVRLPGHRETGFETIIRSNPFRDGRGHGVISIAALTQDPLPAPRKGDAMTSRLAAIIDDLADLEGRPRAVVARDWFEQYWQCAIEPLILLFDQHGIALEAHQQNSLLNVRNGYPTHYHFRDNQGFYLSKTCRTQLLQIEGGVADLEDLFFEDAMIFRRFGYYLIFNQLFSVIYRLGADGHLSESEAIALCRGWLGELHPRLAGPGNDFVAYLLTKPALATKANLLTRVRDVDELEAAQELAVYVDLPNPFAAHAGRGECIGKGGER</sequence>
<feature type="domain" description="Aerobactin siderophore biosynthesis IucA/IucC-like C-terminal" evidence="3">
    <location>
        <begin position="425"/>
        <end position="585"/>
    </location>
</feature>
<dbReference type="Proteomes" id="UP001165653">
    <property type="component" value="Unassembled WGS sequence"/>
</dbReference>
<gene>
    <name evidence="4" type="ORF">OJ996_22785</name>
</gene>
<dbReference type="Gene3D" id="1.10.510.40">
    <property type="match status" value="1"/>
</dbReference>
<dbReference type="Pfam" id="PF06276">
    <property type="entry name" value="FhuF"/>
    <property type="match status" value="1"/>
</dbReference>